<dbReference type="Proteomes" id="UP000215002">
    <property type="component" value="Chromosome"/>
</dbReference>
<evidence type="ECO:0000313" key="2">
    <source>
        <dbReference type="Proteomes" id="UP000215002"/>
    </source>
</evidence>
<keyword evidence="2" id="KW-1185">Reference proteome</keyword>
<evidence type="ECO:0000313" key="1">
    <source>
        <dbReference type="EMBL" id="ASU33187.1"/>
    </source>
</evidence>
<reference evidence="1 2" key="1">
    <citation type="submission" date="2017-08" db="EMBL/GenBank/DDBJ databases">
        <title>Complete genome sequence of Mucilaginibacter sp. strain BJC16-A31.</title>
        <authorList>
            <consortium name="Henan University of Science and Technology"/>
            <person name="You X."/>
        </authorList>
    </citation>
    <scope>NUCLEOTIDE SEQUENCE [LARGE SCALE GENOMIC DNA]</scope>
    <source>
        <strain evidence="1 2">BJC16-A31</strain>
    </source>
</reference>
<dbReference type="AlphaFoldDB" id="A0A223NTK2"/>
<dbReference type="KEGG" id="muc:MuYL_1289"/>
<organism evidence="1 2">
    <name type="scientific">Mucilaginibacter xinganensis</name>
    <dbReference type="NCBI Taxonomy" id="1234841"/>
    <lineage>
        <taxon>Bacteria</taxon>
        <taxon>Pseudomonadati</taxon>
        <taxon>Bacteroidota</taxon>
        <taxon>Sphingobacteriia</taxon>
        <taxon>Sphingobacteriales</taxon>
        <taxon>Sphingobacteriaceae</taxon>
        <taxon>Mucilaginibacter</taxon>
    </lineage>
</organism>
<name>A0A223NTK2_9SPHI</name>
<protein>
    <submittedName>
        <fullName evidence="1">Uncharacterized protein</fullName>
    </submittedName>
</protein>
<sequence length="59" mass="6847">MRCGNALRGYSLNKLPRFNDTFLLLTKACNACHQTTHHQFNVIRVPDTPPFNNQEFKVK</sequence>
<gene>
    <name evidence="1" type="ORF">MuYL_1289</name>
</gene>
<dbReference type="EMBL" id="CP022743">
    <property type="protein sequence ID" value="ASU33187.1"/>
    <property type="molecule type" value="Genomic_DNA"/>
</dbReference>
<accession>A0A223NTK2</accession>
<proteinExistence type="predicted"/>